<organism evidence="3">
    <name type="scientific">marine sediment metagenome</name>
    <dbReference type="NCBI Taxonomy" id="412755"/>
    <lineage>
        <taxon>unclassified sequences</taxon>
        <taxon>metagenomes</taxon>
        <taxon>ecological metagenomes</taxon>
    </lineage>
</organism>
<feature type="region of interest" description="Disordered" evidence="1">
    <location>
        <begin position="1"/>
        <end position="25"/>
    </location>
</feature>
<sequence>KKEIDESLKRYLPQDEPPQKLTKEKLAKELTLSKELVESGKLGKIQFLRGSHQQNMSLPGWPKYWYGLPPMYYATHAVSPLLALAKKEVESVMCHGSGTIRKEYIEKYNSPFAIETAHLKLRDSDLVCEVTRSLFDTIRQYRESFDVYGTKLSFEWEQIVGEGSVIYSGYEDAKRIEVLDYGHLLPKEIAPYTIRGVYDDEHEHTSFVQGSGHGGSHPHLTHEFIRAIVEERESFSDAVTAANWTMTGICAHESAMNGGKRIEVPFPELGYPP</sequence>
<reference evidence="3" key="1">
    <citation type="journal article" date="2014" name="Front. Microbiol.">
        <title>High frequency of phylogenetically diverse reductive dehalogenase-homologous genes in deep subseafloor sedimentary metagenomes.</title>
        <authorList>
            <person name="Kawai M."/>
            <person name="Futagami T."/>
            <person name="Toyoda A."/>
            <person name="Takaki Y."/>
            <person name="Nishi S."/>
            <person name="Hori S."/>
            <person name="Arai W."/>
            <person name="Tsubouchi T."/>
            <person name="Morono Y."/>
            <person name="Uchiyama I."/>
            <person name="Ito T."/>
            <person name="Fujiyama A."/>
            <person name="Inagaki F."/>
            <person name="Takami H."/>
        </authorList>
    </citation>
    <scope>NUCLEOTIDE SEQUENCE</scope>
    <source>
        <strain evidence="3">Expedition CK06-06</strain>
    </source>
</reference>
<dbReference type="EMBL" id="BARU01025395">
    <property type="protein sequence ID" value="GAH65919.1"/>
    <property type="molecule type" value="Genomic_DNA"/>
</dbReference>
<dbReference type="Gene3D" id="3.30.360.10">
    <property type="entry name" value="Dihydrodipicolinate Reductase, domain 2"/>
    <property type="match status" value="1"/>
</dbReference>
<proteinExistence type="predicted"/>
<evidence type="ECO:0000259" key="2">
    <source>
        <dbReference type="Pfam" id="PF22725"/>
    </source>
</evidence>
<feature type="non-terminal residue" evidence="3">
    <location>
        <position position="1"/>
    </location>
</feature>
<accession>X1IIF9</accession>
<dbReference type="Pfam" id="PF22725">
    <property type="entry name" value="GFO_IDH_MocA_C3"/>
    <property type="match status" value="1"/>
</dbReference>
<evidence type="ECO:0000313" key="3">
    <source>
        <dbReference type="EMBL" id="GAH65919.1"/>
    </source>
</evidence>
<name>X1IIF9_9ZZZZ</name>
<protein>
    <recommendedName>
        <fullName evidence="2">GFO/IDH/MocA-like oxidoreductase domain-containing protein</fullName>
    </recommendedName>
</protein>
<feature type="non-terminal residue" evidence="3">
    <location>
        <position position="273"/>
    </location>
</feature>
<dbReference type="InterPro" id="IPR055170">
    <property type="entry name" value="GFO_IDH_MocA-like_dom"/>
</dbReference>
<gene>
    <name evidence="3" type="ORF">S03H2_40920</name>
</gene>
<feature type="domain" description="GFO/IDH/MocA-like oxidoreductase" evidence="2">
    <location>
        <begin position="34"/>
        <end position="154"/>
    </location>
</feature>
<evidence type="ECO:0000256" key="1">
    <source>
        <dbReference type="SAM" id="MobiDB-lite"/>
    </source>
</evidence>
<dbReference type="AlphaFoldDB" id="X1IIF9"/>
<comment type="caution">
    <text evidence="3">The sequence shown here is derived from an EMBL/GenBank/DDBJ whole genome shotgun (WGS) entry which is preliminary data.</text>
</comment>
<dbReference type="SUPFAM" id="SSF55347">
    <property type="entry name" value="Glyceraldehyde-3-phosphate dehydrogenase-like, C-terminal domain"/>
    <property type="match status" value="1"/>
</dbReference>